<dbReference type="EMBL" id="JAKNGE010000036">
    <property type="protein sequence ID" value="MCG4748321.1"/>
    <property type="molecule type" value="Genomic_DNA"/>
</dbReference>
<dbReference type="RefSeq" id="WP_021639918.1">
    <property type="nucleotide sequence ID" value="NZ_JAKNGE010000036.1"/>
</dbReference>
<comment type="caution">
    <text evidence="1">The sequence shown here is derived from an EMBL/GenBank/DDBJ whole genome shotgun (WGS) entry which is preliminary data.</text>
</comment>
<accession>A0AAW5C736</accession>
<evidence type="ECO:0000313" key="1">
    <source>
        <dbReference type="EMBL" id="MCG4748321.1"/>
    </source>
</evidence>
<evidence type="ECO:0008006" key="3">
    <source>
        <dbReference type="Google" id="ProtNLM"/>
    </source>
</evidence>
<organism evidence="1 2">
    <name type="scientific">Enterocloster aldenensis</name>
    <dbReference type="NCBI Taxonomy" id="358742"/>
    <lineage>
        <taxon>Bacteria</taxon>
        <taxon>Bacillati</taxon>
        <taxon>Bacillota</taxon>
        <taxon>Clostridia</taxon>
        <taxon>Lachnospirales</taxon>
        <taxon>Lachnospiraceae</taxon>
        <taxon>Enterocloster</taxon>
    </lineage>
</organism>
<gene>
    <name evidence="1" type="ORF">L0N08_23130</name>
</gene>
<protein>
    <recommendedName>
        <fullName evidence="3">CopG family transcriptional regulator</fullName>
    </recommendedName>
</protein>
<evidence type="ECO:0000313" key="2">
    <source>
        <dbReference type="Proteomes" id="UP001299608"/>
    </source>
</evidence>
<sequence length="58" mass="6624">MPKKRRGRPATDNPKNLRVDVRLTPEELELLDGYCQERGVSRPQGLRDGIKALHADKK</sequence>
<reference evidence="1" key="1">
    <citation type="submission" date="2022-01" db="EMBL/GenBank/DDBJ databases">
        <title>Collection of gut derived symbiotic bacterial strains cultured from healthy donors.</title>
        <authorList>
            <person name="Lin H."/>
            <person name="Kohout C."/>
            <person name="Waligurski E."/>
            <person name="Pamer E.G."/>
        </authorList>
    </citation>
    <scope>NUCLEOTIDE SEQUENCE</scope>
    <source>
        <strain evidence="1">DFI.6.55</strain>
    </source>
</reference>
<dbReference type="AlphaFoldDB" id="A0AAW5C736"/>
<proteinExistence type="predicted"/>
<dbReference type="Proteomes" id="UP001299608">
    <property type="component" value="Unassembled WGS sequence"/>
</dbReference>
<name>A0AAW5C736_9FIRM</name>